<gene>
    <name evidence="1" type="ORF">SS1G_02933</name>
</gene>
<organism evidence="1 2">
    <name type="scientific">Sclerotinia sclerotiorum (strain ATCC 18683 / 1980 / Ss-1)</name>
    <name type="common">White mold</name>
    <name type="synonym">Whetzelinia sclerotiorum</name>
    <dbReference type="NCBI Taxonomy" id="665079"/>
    <lineage>
        <taxon>Eukaryota</taxon>
        <taxon>Fungi</taxon>
        <taxon>Dikarya</taxon>
        <taxon>Ascomycota</taxon>
        <taxon>Pezizomycotina</taxon>
        <taxon>Leotiomycetes</taxon>
        <taxon>Helotiales</taxon>
        <taxon>Sclerotiniaceae</taxon>
        <taxon>Sclerotinia</taxon>
    </lineage>
</organism>
<dbReference type="InParanoid" id="A7EC94"/>
<dbReference type="HOGENOM" id="CLU_1541019_0_0_1"/>
<dbReference type="EMBL" id="CH476623">
    <property type="protein sequence ID" value="EDO00073.1"/>
    <property type="molecule type" value="Genomic_DNA"/>
</dbReference>
<dbReference type="RefSeq" id="XP_001596710.1">
    <property type="nucleotide sequence ID" value="XM_001596660.1"/>
</dbReference>
<proteinExistence type="predicted"/>
<sequence>MRKIIIICSSSPLPPQNAATGTTAGSDVAGLLNGWKKLVSWRSSNAMLDIFKVSITDHRVIHIRMCPLKPHVGERVNSHTKRKLRLVTLTVGENWYMPVVRIIRWSQMIQSTSDKDRKRWCACSKIEKGNRPKWLDWYQKVSRKLFLKPVHAFLTPRDFGEAMKGLMDGVEIFK</sequence>
<protein>
    <submittedName>
        <fullName evidence="1">Uncharacterized protein</fullName>
    </submittedName>
</protein>
<dbReference type="Proteomes" id="UP000001312">
    <property type="component" value="Unassembled WGS sequence"/>
</dbReference>
<evidence type="ECO:0000313" key="2">
    <source>
        <dbReference type="Proteomes" id="UP000001312"/>
    </source>
</evidence>
<evidence type="ECO:0000313" key="1">
    <source>
        <dbReference type="EMBL" id="EDO00073.1"/>
    </source>
</evidence>
<dbReference type="GeneID" id="5492361"/>
<accession>A7EC94</accession>
<reference evidence="2" key="1">
    <citation type="journal article" date="2011" name="PLoS Genet.">
        <title>Genomic analysis of the necrotrophic fungal pathogens Sclerotinia sclerotiorum and Botrytis cinerea.</title>
        <authorList>
            <person name="Amselem J."/>
            <person name="Cuomo C.A."/>
            <person name="van Kan J.A."/>
            <person name="Viaud M."/>
            <person name="Benito E.P."/>
            <person name="Couloux A."/>
            <person name="Coutinho P.M."/>
            <person name="de Vries R.P."/>
            <person name="Dyer P.S."/>
            <person name="Fillinger S."/>
            <person name="Fournier E."/>
            <person name="Gout L."/>
            <person name="Hahn M."/>
            <person name="Kohn L."/>
            <person name="Lapalu N."/>
            <person name="Plummer K.M."/>
            <person name="Pradier J.M."/>
            <person name="Quevillon E."/>
            <person name="Sharon A."/>
            <person name="Simon A."/>
            <person name="ten Have A."/>
            <person name="Tudzynski B."/>
            <person name="Tudzynski P."/>
            <person name="Wincker P."/>
            <person name="Andrew M."/>
            <person name="Anthouard V."/>
            <person name="Beever R.E."/>
            <person name="Beffa R."/>
            <person name="Benoit I."/>
            <person name="Bouzid O."/>
            <person name="Brault B."/>
            <person name="Chen Z."/>
            <person name="Choquer M."/>
            <person name="Collemare J."/>
            <person name="Cotton P."/>
            <person name="Danchin E.G."/>
            <person name="Da Silva C."/>
            <person name="Gautier A."/>
            <person name="Giraud C."/>
            <person name="Giraud T."/>
            <person name="Gonzalez C."/>
            <person name="Grossetete S."/>
            <person name="Guldener U."/>
            <person name="Henrissat B."/>
            <person name="Howlett B.J."/>
            <person name="Kodira C."/>
            <person name="Kretschmer M."/>
            <person name="Lappartient A."/>
            <person name="Leroch M."/>
            <person name="Levis C."/>
            <person name="Mauceli E."/>
            <person name="Neuveglise C."/>
            <person name="Oeser B."/>
            <person name="Pearson M."/>
            <person name="Poulain J."/>
            <person name="Poussereau N."/>
            <person name="Quesneville H."/>
            <person name="Rascle C."/>
            <person name="Schumacher J."/>
            <person name="Segurens B."/>
            <person name="Sexton A."/>
            <person name="Silva E."/>
            <person name="Sirven C."/>
            <person name="Soanes D.M."/>
            <person name="Talbot N.J."/>
            <person name="Templeton M."/>
            <person name="Yandava C."/>
            <person name="Yarden O."/>
            <person name="Zeng Q."/>
            <person name="Rollins J.A."/>
            <person name="Lebrun M.H."/>
            <person name="Dickman M."/>
        </authorList>
    </citation>
    <scope>NUCLEOTIDE SEQUENCE [LARGE SCALE GENOMIC DNA]</scope>
    <source>
        <strain evidence="2">ATCC 18683 / 1980 / Ss-1</strain>
    </source>
</reference>
<name>A7EC94_SCLS1</name>
<dbReference type="KEGG" id="ssl:SS1G_02933"/>
<dbReference type="AlphaFoldDB" id="A7EC94"/>
<keyword evidence="2" id="KW-1185">Reference proteome</keyword>